<keyword evidence="4" id="KW-1185">Reference proteome</keyword>
<name>A0A3P5X6R7_9RHOB</name>
<dbReference type="InterPro" id="IPR028250">
    <property type="entry name" value="DsbDN"/>
</dbReference>
<feature type="chain" id="PRO_5018066673" description="Thiol:disulfide interchange protein DsbD N-terminal domain-containing protein" evidence="1">
    <location>
        <begin position="34"/>
        <end position="279"/>
    </location>
</feature>
<dbReference type="OrthoDB" id="9811036at2"/>
<protein>
    <recommendedName>
        <fullName evidence="2">Thiol:disulfide interchange protein DsbD N-terminal domain-containing protein</fullName>
    </recommendedName>
</protein>
<dbReference type="RefSeq" id="WP_124085970.1">
    <property type="nucleotide sequence ID" value="NZ_UXAW01000052.1"/>
</dbReference>
<proteinExistence type="predicted"/>
<feature type="signal peptide" evidence="1">
    <location>
        <begin position="1"/>
        <end position="33"/>
    </location>
</feature>
<dbReference type="AlphaFoldDB" id="A0A3P5X6R7"/>
<reference evidence="3 4" key="1">
    <citation type="submission" date="2018-11" db="EMBL/GenBank/DDBJ databases">
        <authorList>
            <person name="Criscuolo A."/>
        </authorList>
    </citation>
    <scope>NUCLEOTIDE SEQUENCE [LARGE SCALE GENOMIC DNA]</scope>
    <source>
        <strain evidence="3">ACIP111625</strain>
    </source>
</reference>
<gene>
    <name evidence="3" type="ORF">XINFAN_01554</name>
</gene>
<evidence type="ECO:0000256" key="1">
    <source>
        <dbReference type="SAM" id="SignalP"/>
    </source>
</evidence>
<dbReference type="Pfam" id="PF11412">
    <property type="entry name" value="DsbD_N"/>
    <property type="match status" value="1"/>
</dbReference>
<accession>A0A3P5X6R7</accession>
<sequence>MLILRAMTPIRRPALLALSALLAVLLPGVAARATSQDEVLAASVLTGWTTPEGTHMAALRLDLAPGWKTYWRSPGDAGIPPQFDWSGSVNVKAVRLHWPAPSVFVTNGIQTIGYRNQLILPVELVPGDPSQPMRLAAEVDLGICQEICLPASLDLAAGIDGPGAPDALIQGALKKQPRSGAEAGLTSITCHVEPIADGLRLTATIALPGQGKGETVAFETGDPSVWVSEATASRKGGVLTAVTELVPPSGQPFALDRSGVTVTVISDKGAVEMRGCPGA</sequence>
<keyword evidence="1" id="KW-0732">Signal</keyword>
<evidence type="ECO:0000313" key="4">
    <source>
        <dbReference type="Proteomes" id="UP000277498"/>
    </source>
</evidence>
<organism evidence="3 4">
    <name type="scientific">Pseudogemmobacter humi</name>
    <dbReference type="NCBI Taxonomy" id="2483812"/>
    <lineage>
        <taxon>Bacteria</taxon>
        <taxon>Pseudomonadati</taxon>
        <taxon>Pseudomonadota</taxon>
        <taxon>Alphaproteobacteria</taxon>
        <taxon>Rhodobacterales</taxon>
        <taxon>Paracoccaceae</taxon>
        <taxon>Pseudogemmobacter</taxon>
    </lineage>
</organism>
<dbReference type="Proteomes" id="UP000277498">
    <property type="component" value="Unassembled WGS sequence"/>
</dbReference>
<dbReference type="EMBL" id="UXAW01000052">
    <property type="protein sequence ID" value="VDC26066.1"/>
    <property type="molecule type" value="Genomic_DNA"/>
</dbReference>
<evidence type="ECO:0000259" key="2">
    <source>
        <dbReference type="Pfam" id="PF11412"/>
    </source>
</evidence>
<evidence type="ECO:0000313" key="3">
    <source>
        <dbReference type="EMBL" id="VDC26066.1"/>
    </source>
</evidence>
<feature type="domain" description="Thiol:disulfide interchange protein DsbD N-terminal" evidence="2">
    <location>
        <begin position="49"/>
        <end position="152"/>
    </location>
</feature>